<dbReference type="GO" id="GO:0006364">
    <property type="term" value="P:rRNA processing"/>
    <property type="evidence" value="ECO:0007669"/>
    <property type="project" value="UniProtKB-KW"/>
</dbReference>
<comment type="similarity">
    <text evidence="1">Belongs to the TSR2 family.</text>
</comment>
<proteinExistence type="inferred from homology"/>
<evidence type="ECO:0000313" key="5">
    <source>
        <dbReference type="Proteomes" id="UP000037751"/>
    </source>
</evidence>
<evidence type="ECO:0000256" key="3">
    <source>
        <dbReference type="SAM" id="MobiDB-lite"/>
    </source>
</evidence>
<evidence type="ECO:0000313" key="4">
    <source>
        <dbReference type="EMBL" id="KOS14953.1"/>
    </source>
</evidence>
<name>A0A0N0RSG6_9BASI</name>
<dbReference type="Proteomes" id="UP000037751">
    <property type="component" value="Unassembled WGS sequence"/>
</dbReference>
<protein>
    <recommendedName>
        <fullName evidence="6">Pre-rrna-processing protein tsr2</fullName>
    </recommendedName>
</protein>
<dbReference type="RefSeq" id="XP_017992585.1">
    <property type="nucleotide sequence ID" value="XM_018135470.1"/>
</dbReference>
<dbReference type="OrthoDB" id="263560at2759"/>
<sequence>MSAPTETTAVEPTKEQLQFARAVYIILMLWPALRQAVNEHWGGPESEEKREFLLSHLCDEYGNGGKATKPDLDDITDLIEGYVMEEYDCELEDNSAAMVAQHVCLLHAGIFEEERGDELLKQLEASFSRASGHKVAATTQEHIEDIDAPANYDYSQDERPMEPVSAAPRAPAPKPKPEIDEDGFETVQPRRRR</sequence>
<dbReference type="Pfam" id="PF10273">
    <property type="entry name" value="WGG"/>
    <property type="match status" value="1"/>
</dbReference>
<organism evidence="4 5">
    <name type="scientific">Malassezia pachydermatis</name>
    <dbReference type="NCBI Taxonomy" id="77020"/>
    <lineage>
        <taxon>Eukaryota</taxon>
        <taxon>Fungi</taxon>
        <taxon>Dikarya</taxon>
        <taxon>Basidiomycota</taxon>
        <taxon>Ustilaginomycotina</taxon>
        <taxon>Malasseziomycetes</taxon>
        <taxon>Malasseziales</taxon>
        <taxon>Malasseziaceae</taxon>
        <taxon>Malassezia</taxon>
    </lineage>
</organism>
<gene>
    <name evidence="4" type="ORF">Malapachy_0958</name>
</gene>
<dbReference type="InterPro" id="IPR019398">
    <property type="entry name" value="Pre-rRNA_process_TSR2"/>
</dbReference>
<dbReference type="AlphaFoldDB" id="A0A0N0RSG6"/>
<feature type="region of interest" description="Disordered" evidence="3">
    <location>
        <begin position="138"/>
        <end position="193"/>
    </location>
</feature>
<dbReference type="STRING" id="77020.A0A0N0RSG6"/>
<dbReference type="PANTHER" id="PTHR21250">
    <property type="entry name" value="PRE-RRNA-PROCESSING PROTEIN TSR2 HOMOLOG"/>
    <property type="match status" value="1"/>
</dbReference>
<dbReference type="VEuPathDB" id="FungiDB:Malapachy_0958"/>
<dbReference type="GeneID" id="28727345"/>
<evidence type="ECO:0000256" key="1">
    <source>
        <dbReference type="ARBA" id="ARBA00006524"/>
    </source>
</evidence>
<keyword evidence="5" id="KW-1185">Reference proteome</keyword>
<reference evidence="4 5" key="1">
    <citation type="submission" date="2015-07" db="EMBL/GenBank/DDBJ databases">
        <title>Draft Genome Sequence of Malassezia furfur CBS1878 and Malassezia pachydermatis CBS1879.</title>
        <authorList>
            <person name="Triana S."/>
            <person name="Ohm R."/>
            <person name="Gonzalez A."/>
            <person name="DeCock H."/>
            <person name="Restrepo S."/>
            <person name="Celis A."/>
        </authorList>
    </citation>
    <scope>NUCLEOTIDE SEQUENCE [LARGE SCALE GENOMIC DNA]</scope>
    <source>
        <strain evidence="4 5">CBS 1879</strain>
    </source>
</reference>
<evidence type="ECO:0000256" key="2">
    <source>
        <dbReference type="ARBA" id="ARBA00022552"/>
    </source>
</evidence>
<dbReference type="EMBL" id="LGAV01000003">
    <property type="protein sequence ID" value="KOS14953.1"/>
    <property type="molecule type" value="Genomic_DNA"/>
</dbReference>
<evidence type="ECO:0008006" key="6">
    <source>
        <dbReference type="Google" id="ProtNLM"/>
    </source>
</evidence>
<accession>A0A0N0RSG6</accession>
<keyword evidence="2" id="KW-0698">rRNA processing</keyword>
<comment type="caution">
    <text evidence="4">The sequence shown here is derived from an EMBL/GenBank/DDBJ whole genome shotgun (WGS) entry which is preliminary data.</text>
</comment>